<reference evidence="3" key="1">
    <citation type="submission" date="2021-05" db="EMBL/GenBank/DDBJ databases">
        <title>A free-living protist that lacks canonical eukaryotic 1 DNA replication and segregation systems.</title>
        <authorList>
            <person name="Salas-Leiva D.E."/>
            <person name="Tromer E.C."/>
            <person name="Curtis B.A."/>
            <person name="Jerlstrom-Hultqvist J."/>
            <person name="Kolisko M."/>
            <person name="Yi Z."/>
            <person name="Salas-Leiva J.S."/>
            <person name="Gallot-Lavallee L."/>
            <person name="Kops G.J.P.L."/>
            <person name="Archibald J.M."/>
            <person name="Simpson A.G.B."/>
            <person name="Roger A.J."/>
        </authorList>
    </citation>
    <scope>NUCLEOTIDE SEQUENCE</scope>
    <source>
        <strain evidence="3">BICM</strain>
    </source>
</reference>
<name>A0A8J6AT60_9EUKA</name>
<dbReference type="InterPro" id="IPR040815">
    <property type="entry name" value="Nas2_N"/>
</dbReference>
<proteinExistence type="predicted"/>
<keyword evidence="3" id="KW-0548">Nucleotidyltransferase</keyword>
<dbReference type="Proteomes" id="UP000717585">
    <property type="component" value="Unassembled WGS sequence"/>
</dbReference>
<dbReference type="GO" id="GO:0016779">
    <property type="term" value="F:nucleotidyltransferase activity"/>
    <property type="evidence" value="ECO:0007669"/>
    <property type="project" value="UniProtKB-KW"/>
</dbReference>
<comment type="caution">
    <text evidence="3">The sequence shown here is derived from an EMBL/GenBank/DDBJ whole genome shotgun (WGS) entry which is preliminary data.</text>
</comment>
<dbReference type="InterPro" id="IPR014729">
    <property type="entry name" value="Rossmann-like_a/b/a_fold"/>
</dbReference>
<dbReference type="EMBL" id="JAHDYR010000020">
    <property type="protein sequence ID" value="KAG9393886.1"/>
    <property type="molecule type" value="Genomic_DNA"/>
</dbReference>
<dbReference type="Pfam" id="PF18265">
    <property type="entry name" value="Nas2_N"/>
    <property type="match status" value="1"/>
</dbReference>
<protein>
    <submittedName>
        <fullName evidence="3">Cytidylyltransferase</fullName>
    </submittedName>
</protein>
<dbReference type="SUPFAM" id="SSF52374">
    <property type="entry name" value="Nucleotidylyl transferase"/>
    <property type="match status" value="1"/>
</dbReference>
<feature type="domain" description="Nas2 N-terminal" evidence="2">
    <location>
        <begin position="183"/>
        <end position="248"/>
    </location>
</feature>
<evidence type="ECO:0000313" key="3">
    <source>
        <dbReference type="EMBL" id="KAG9393886.1"/>
    </source>
</evidence>
<evidence type="ECO:0000259" key="1">
    <source>
        <dbReference type="Pfam" id="PF01467"/>
    </source>
</evidence>
<dbReference type="GO" id="GO:0004140">
    <property type="term" value="F:dephospho-CoA kinase activity"/>
    <property type="evidence" value="ECO:0007669"/>
    <property type="project" value="TreeGrafter"/>
</dbReference>
<keyword evidence="3" id="KW-0808">Transferase</keyword>
<dbReference type="Gene3D" id="3.40.50.620">
    <property type="entry name" value="HUPs"/>
    <property type="match status" value="1"/>
</dbReference>
<evidence type="ECO:0000259" key="2">
    <source>
        <dbReference type="Pfam" id="PF18265"/>
    </source>
</evidence>
<dbReference type="PANTHER" id="PTHR10695">
    <property type="entry name" value="DEPHOSPHO-COA KINASE-RELATED"/>
    <property type="match status" value="1"/>
</dbReference>
<dbReference type="NCBIfam" id="NF001985">
    <property type="entry name" value="PRK00777.1"/>
    <property type="match status" value="1"/>
</dbReference>
<dbReference type="Pfam" id="PF01467">
    <property type="entry name" value="CTP_transf_like"/>
    <property type="match status" value="1"/>
</dbReference>
<evidence type="ECO:0000313" key="4">
    <source>
        <dbReference type="Proteomes" id="UP000717585"/>
    </source>
</evidence>
<organism evidence="3 4">
    <name type="scientific">Carpediemonas membranifera</name>
    <dbReference type="NCBI Taxonomy" id="201153"/>
    <lineage>
        <taxon>Eukaryota</taxon>
        <taxon>Metamonada</taxon>
        <taxon>Carpediemonas-like organisms</taxon>
        <taxon>Carpediemonas</taxon>
    </lineage>
</organism>
<sequence length="259" mass="28769">MTEYRFPQPPRDGQYEKRPAGTIEYDLVAVAGTFDRLHIGHYALLSASLLVTDSNGTIMIGVTTPELQKNKANGHLIQSYEDRCQAIRLFLETLAINVGKRLPKLDIFELNDPVGPAGTIASLQALIVSEETLGGLEHCNKVRLERGLAPLDAVVIPVVHSDNGDKVSSTALRQGAPRVEKMKALMAKRDSLVKEISQLTQLSDVYPHKLTDSEGYPLSDVPIMEVRAARSKLAERITEHKAVMERLEMFILDKDYDEH</sequence>
<dbReference type="AlphaFoldDB" id="A0A8J6AT60"/>
<dbReference type="PANTHER" id="PTHR10695:SF46">
    <property type="entry name" value="BIFUNCTIONAL COENZYME A SYNTHASE-RELATED"/>
    <property type="match status" value="1"/>
</dbReference>
<dbReference type="InterPro" id="IPR004821">
    <property type="entry name" value="Cyt_trans-like"/>
</dbReference>
<dbReference type="OrthoDB" id="330671at2759"/>
<dbReference type="GO" id="GO:0015937">
    <property type="term" value="P:coenzyme A biosynthetic process"/>
    <property type="evidence" value="ECO:0007669"/>
    <property type="project" value="TreeGrafter"/>
</dbReference>
<keyword evidence="4" id="KW-1185">Reference proteome</keyword>
<gene>
    <name evidence="3" type="ORF">J8273_4750</name>
</gene>
<accession>A0A8J6AT60</accession>
<feature type="domain" description="Cytidyltransferase-like" evidence="1">
    <location>
        <begin position="30"/>
        <end position="174"/>
    </location>
</feature>